<feature type="domain" description="GOST seven transmembrane" evidence="12">
    <location>
        <begin position="199"/>
        <end position="441"/>
    </location>
</feature>
<dbReference type="PANTHER" id="PTHR21229:SF1">
    <property type="entry name" value="GH17801P"/>
    <property type="match status" value="1"/>
</dbReference>
<feature type="transmembrane region" description="Helical" evidence="10">
    <location>
        <begin position="417"/>
        <end position="434"/>
    </location>
</feature>
<evidence type="ECO:0000256" key="5">
    <source>
        <dbReference type="ARBA" id="ARBA00023034"/>
    </source>
</evidence>
<name>A0A8D8YIE7_9HEMI</name>
<dbReference type="GO" id="GO:0000139">
    <property type="term" value="C:Golgi membrane"/>
    <property type="evidence" value="ECO:0007669"/>
    <property type="project" value="UniProtKB-SubCell"/>
</dbReference>
<evidence type="ECO:0000256" key="1">
    <source>
        <dbReference type="ARBA" id="ARBA00004653"/>
    </source>
</evidence>
<dbReference type="GO" id="GO:0042147">
    <property type="term" value="P:retrograde transport, endosome to Golgi"/>
    <property type="evidence" value="ECO:0007669"/>
    <property type="project" value="TreeGrafter"/>
</dbReference>
<dbReference type="Pfam" id="PF06814">
    <property type="entry name" value="GOST_TM"/>
    <property type="match status" value="1"/>
</dbReference>
<evidence type="ECO:0000256" key="10">
    <source>
        <dbReference type="SAM" id="Phobius"/>
    </source>
</evidence>
<protein>
    <submittedName>
        <fullName evidence="14">Transmembrane protein 87A</fullName>
    </submittedName>
</protein>
<evidence type="ECO:0000256" key="7">
    <source>
        <dbReference type="ARBA" id="ARBA00023180"/>
    </source>
</evidence>
<feature type="transmembrane region" description="Helical" evidence="10">
    <location>
        <begin position="374"/>
        <end position="397"/>
    </location>
</feature>
<evidence type="ECO:0000256" key="8">
    <source>
        <dbReference type="ARBA" id="ARBA00044946"/>
    </source>
</evidence>
<comment type="subcellular location">
    <subcellularLocation>
        <location evidence="1">Golgi apparatus membrane</location>
        <topology evidence="1">Multi-pass membrane protein</topology>
    </subcellularLocation>
</comment>
<keyword evidence="7" id="KW-0325">Glycoprotein</keyword>
<feature type="chain" id="PRO_5036262568" evidence="11">
    <location>
        <begin position="20"/>
        <end position="544"/>
    </location>
</feature>
<evidence type="ECO:0000256" key="6">
    <source>
        <dbReference type="ARBA" id="ARBA00023136"/>
    </source>
</evidence>
<dbReference type="InterPro" id="IPR053937">
    <property type="entry name" value="GOST_TM"/>
</dbReference>
<proteinExistence type="inferred from homology"/>
<dbReference type="Pfam" id="PF21901">
    <property type="entry name" value="TMEM87A-B_GOLD"/>
    <property type="match status" value="1"/>
</dbReference>
<keyword evidence="5" id="KW-0333">Golgi apparatus</keyword>
<evidence type="ECO:0000256" key="11">
    <source>
        <dbReference type="SAM" id="SignalP"/>
    </source>
</evidence>
<feature type="region of interest" description="Disordered" evidence="9">
    <location>
        <begin position="470"/>
        <end position="489"/>
    </location>
</feature>
<evidence type="ECO:0000259" key="12">
    <source>
        <dbReference type="Pfam" id="PF06814"/>
    </source>
</evidence>
<dbReference type="InterPro" id="IPR054101">
    <property type="entry name" value="TMEM87A/B_GOLD"/>
</dbReference>
<evidence type="ECO:0000259" key="13">
    <source>
        <dbReference type="Pfam" id="PF21901"/>
    </source>
</evidence>
<feature type="domain" description="TMEM87A/B GOLD" evidence="13">
    <location>
        <begin position="21"/>
        <end position="171"/>
    </location>
</feature>
<reference evidence="14" key="1">
    <citation type="submission" date="2021-05" db="EMBL/GenBank/DDBJ databases">
        <authorList>
            <person name="Alioto T."/>
            <person name="Alioto T."/>
            <person name="Gomez Garrido J."/>
        </authorList>
    </citation>
    <scope>NUCLEOTIDE SEQUENCE</scope>
</reference>
<evidence type="ECO:0000256" key="2">
    <source>
        <dbReference type="ARBA" id="ARBA00022692"/>
    </source>
</evidence>
<feature type="transmembrane region" description="Helical" evidence="10">
    <location>
        <begin position="309"/>
        <end position="328"/>
    </location>
</feature>
<keyword evidence="3 11" id="KW-0732">Signal</keyword>
<comment type="similarity">
    <text evidence="8">Belongs to the LU7TM family. TMEM87 subfamily.</text>
</comment>
<feature type="transmembrane region" description="Helical" evidence="10">
    <location>
        <begin position="201"/>
        <end position="221"/>
    </location>
</feature>
<evidence type="ECO:0000256" key="9">
    <source>
        <dbReference type="SAM" id="MobiDB-lite"/>
    </source>
</evidence>
<dbReference type="EMBL" id="HBUF01378704">
    <property type="protein sequence ID" value="CAG6729394.1"/>
    <property type="molecule type" value="Transcribed_RNA"/>
</dbReference>
<dbReference type="AlphaFoldDB" id="A0A8D8YIE7"/>
<evidence type="ECO:0000256" key="4">
    <source>
        <dbReference type="ARBA" id="ARBA00022989"/>
    </source>
</evidence>
<keyword evidence="4 10" id="KW-1133">Transmembrane helix</keyword>
<feature type="transmembrane region" description="Helical" evidence="10">
    <location>
        <begin position="233"/>
        <end position="252"/>
    </location>
</feature>
<dbReference type="InterPro" id="IPR009637">
    <property type="entry name" value="GPR107/GPR108-like"/>
</dbReference>
<feature type="signal peptide" evidence="11">
    <location>
        <begin position="1"/>
        <end position="19"/>
    </location>
</feature>
<dbReference type="PANTHER" id="PTHR21229">
    <property type="entry name" value="LUNG SEVEN TRANSMEMBRANE RECEPTOR"/>
    <property type="match status" value="1"/>
</dbReference>
<feature type="transmembrane region" description="Helical" evidence="10">
    <location>
        <begin position="334"/>
        <end position="353"/>
    </location>
</feature>
<evidence type="ECO:0000313" key="14">
    <source>
        <dbReference type="EMBL" id="CAG6729395.1"/>
    </source>
</evidence>
<keyword evidence="2 10" id="KW-0812">Transmembrane</keyword>
<keyword evidence="6 10" id="KW-0472">Membrane</keyword>
<dbReference type="EMBL" id="HBUF01378705">
    <property type="protein sequence ID" value="CAG6729395.1"/>
    <property type="molecule type" value="Transcribed_RNA"/>
</dbReference>
<organism evidence="14">
    <name type="scientific">Cacopsylla melanoneura</name>
    <dbReference type="NCBI Taxonomy" id="428564"/>
    <lineage>
        <taxon>Eukaryota</taxon>
        <taxon>Metazoa</taxon>
        <taxon>Ecdysozoa</taxon>
        <taxon>Arthropoda</taxon>
        <taxon>Hexapoda</taxon>
        <taxon>Insecta</taxon>
        <taxon>Pterygota</taxon>
        <taxon>Neoptera</taxon>
        <taxon>Paraneoptera</taxon>
        <taxon>Hemiptera</taxon>
        <taxon>Sternorrhyncha</taxon>
        <taxon>Psylloidea</taxon>
        <taxon>Psyllidae</taxon>
        <taxon>Psyllinae</taxon>
        <taxon>Cacopsylla</taxon>
    </lineage>
</organism>
<evidence type="ECO:0000256" key="3">
    <source>
        <dbReference type="ARBA" id="ARBA00022729"/>
    </source>
</evidence>
<sequence>MIILKILLLIALYIDPLLAIPDQGKWDFQLSQASNVVDVPKSLFKGSKIFIHVTCTENLDNDISIQWSLSETPCWNDLFLNSGIIGQLQRTSLMSEMNNFTIRSPVQQEKCVRDRLILVNEVKIAEPSQVVSKMPTEPREKGVLDKPHTSSSSRPVFTITKDGIYVLVLKITSTAPSFLVNVHIEMKGTYGYLSAVDWPLLPFYGAMCLVYVILGIVWLVVSFLQWRELIRIQFWIGGVILLGMLEKATFYAEYQSINSTGESALPGAVFFAELVSCAKRTVARMLVIVVSLGFGIVKPRLGAMLHRVVVVGVLYFGLATLEAYLRIYDERNNIMLSSIPLALLDSTICWWIFTSLVHTTRTLRLRHNLVKLSLYTHFMHTLTFAVLSSVVFMLYSISQHRVAECVTRWKELWIDDAYWHLLFSLILIVIMILWRPMNNSQRYAFTPLLDPSLDDEDDEEVEQFINESMGMKLRPPPDGGDLPAPSKPTSTLNFEQDMDRAAQTVVPSLLDSTVLPLLDSDEELMNTRFEVSKKQTDLIYHSPV</sequence>
<accession>A0A8D8YIE7</accession>
<dbReference type="GO" id="GO:0005829">
    <property type="term" value="C:cytosol"/>
    <property type="evidence" value="ECO:0007669"/>
    <property type="project" value="GOC"/>
</dbReference>